<dbReference type="Pfam" id="PF00512">
    <property type="entry name" value="HisKA"/>
    <property type="match status" value="1"/>
</dbReference>
<evidence type="ECO:0000256" key="6">
    <source>
        <dbReference type="ARBA" id="ARBA00022692"/>
    </source>
</evidence>
<dbReference type="PANTHER" id="PTHR45436:SF5">
    <property type="entry name" value="SENSOR HISTIDINE KINASE TRCS"/>
    <property type="match status" value="1"/>
</dbReference>
<dbReference type="GO" id="GO:0000155">
    <property type="term" value="F:phosphorelay sensor kinase activity"/>
    <property type="evidence" value="ECO:0007669"/>
    <property type="project" value="InterPro"/>
</dbReference>
<keyword evidence="8 12" id="KW-1133">Transmembrane helix</keyword>
<comment type="subcellular location">
    <subcellularLocation>
        <location evidence="2">Membrane</location>
    </subcellularLocation>
</comment>
<dbReference type="Gene3D" id="3.30.565.10">
    <property type="entry name" value="Histidine kinase-like ATPase, C-terminal domain"/>
    <property type="match status" value="1"/>
</dbReference>
<feature type="transmembrane region" description="Helical" evidence="12">
    <location>
        <begin position="52"/>
        <end position="71"/>
    </location>
</feature>
<dbReference type="EMBL" id="MKIP01000037">
    <property type="protein sequence ID" value="OLP60431.1"/>
    <property type="molecule type" value="Genomic_DNA"/>
</dbReference>
<dbReference type="PROSITE" id="PS50885">
    <property type="entry name" value="HAMP"/>
    <property type="match status" value="1"/>
</dbReference>
<evidence type="ECO:0000256" key="9">
    <source>
        <dbReference type="ARBA" id="ARBA00023012"/>
    </source>
</evidence>
<keyword evidence="9" id="KW-0902">Two-component regulatory system</keyword>
<evidence type="ECO:0000256" key="5">
    <source>
        <dbReference type="ARBA" id="ARBA00022679"/>
    </source>
</evidence>
<evidence type="ECO:0000256" key="2">
    <source>
        <dbReference type="ARBA" id="ARBA00004370"/>
    </source>
</evidence>
<dbReference type="SMART" id="SM00388">
    <property type="entry name" value="HisKA"/>
    <property type="match status" value="1"/>
</dbReference>
<keyword evidence="7 15" id="KW-0418">Kinase</keyword>
<dbReference type="Proteomes" id="UP000186364">
    <property type="component" value="Unassembled WGS sequence"/>
</dbReference>
<evidence type="ECO:0000313" key="16">
    <source>
        <dbReference type="Proteomes" id="UP000186364"/>
    </source>
</evidence>
<evidence type="ECO:0000256" key="3">
    <source>
        <dbReference type="ARBA" id="ARBA00012438"/>
    </source>
</evidence>
<name>A0A1Q9AYD0_9HYPH</name>
<proteinExistence type="predicted"/>
<dbReference type="PROSITE" id="PS50109">
    <property type="entry name" value="HIS_KIN"/>
    <property type="match status" value="1"/>
</dbReference>
<dbReference type="Pfam" id="PF13756">
    <property type="entry name" value="Stimulus_sens_1"/>
    <property type="match status" value="1"/>
</dbReference>
<evidence type="ECO:0000256" key="10">
    <source>
        <dbReference type="ARBA" id="ARBA00023136"/>
    </source>
</evidence>
<dbReference type="PANTHER" id="PTHR45436">
    <property type="entry name" value="SENSOR HISTIDINE KINASE YKOH"/>
    <property type="match status" value="1"/>
</dbReference>
<keyword evidence="6 12" id="KW-0812">Transmembrane</keyword>
<evidence type="ECO:0000256" key="7">
    <source>
        <dbReference type="ARBA" id="ARBA00022777"/>
    </source>
</evidence>
<keyword evidence="16" id="KW-1185">Reference proteome</keyword>
<accession>A0A1Q9AYD0</accession>
<dbReference type="CDD" id="cd06225">
    <property type="entry name" value="HAMP"/>
    <property type="match status" value="1"/>
</dbReference>
<dbReference type="SUPFAM" id="SSF55874">
    <property type="entry name" value="ATPase domain of HSP90 chaperone/DNA topoisomerase II/histidine kinase"/>
    <property type="match status" value="1"/>
</dbReference>
<dbReference type="Gene3D" id="1.10.287.130">
    <property type="match status" value="1"/>
</dbReference>
<gene>
    <name evidence="15" type="ORF">BJF93_15965</name>
</gene>
<dbReference type="PRINTS" id="PR00344">
    <property type="entry name" value="BCTRLSENSOR"/>
</dbReference>
<dbReference type="GO" id="GO:0016020">
    <property type="term" value="C:membrane"/>
    <property type="evidence" value="ECO:0007669"/>
    <property type="project" value="UniProtKB-SubCell"/>
</dbReference>
<feature type="region of interest" description="Disordered" evidence="11">
    <location>
        <begin position="1"/>
        <end position="23"/>
    </location>
</feature>
<comment type="catalytic activity">
    <reaction evidence="1">
        <text>ATP + protein L-histidine = ADP + protein N-phospho-L-histidine.</text>
        <dbReference type="EC" id="2.7.13.3"/>
    </reaction>
</comment>
<evidence type="ECO:0000259" key="13">
    <source>
        <dbReference type="PROSITE" id="PS50109"/>
    </source>
</evidence>
<dbReference type="InterPro" id="IPR003661">
    <property type="entry name" value="HisK_dim/P_dom"/>
</dbReference>
<keyword evidence="5" id="KW-0808">Transferase</keyword>
<dbReference type="InterPro" id="IPR050428">
    <property type="entry name" value="TCS_sensor_his_kinase"/>
</dbReference>
<feature type="domain" description="Histidine kinase" evidence="13">
    <location>
        <begin position="369"/>
        <end position="596"/>
    </location>
</feature>
<dbReference type="InterPro" id="IPR003594">
    <property type="entry name" value="HATPase_dom"/>
</dbReference>
<dbReference type="InterPro" id="IPR004358">
    <property type="entry name" value="Sig_transdc_His_kin-like_C"/>
</dbReference>
<dbReference type="Pfam" id="PF13755">
    <property type="entry name" value="Sensor_TM1"/>
    <property type="match status" value="1"/>
</dbReference>
<evidence type="ECO:0000256" key="1">
    <source>
        <dbReference type="ARBA" id="ARBA00000085"/>
    </source>
</evidence>
<dbReference type="InterPro" id="IPR003660">
    <property type="entry name" value="HAMP_dom"/>
</dbReference>
<sequence>MTDVLTQNTARQGDGEEAAETPRRRFAGWSHPFTLIRRLFGNAVFSSLTRRILFFNLVALVVLVGGIMYLNQFREGLIDARVESLLTQGEIIAGAIAASASVDTNSITIDPQKLLELQAGQSITPVPRDEDLEFPITQERVAPILRRLISPTRTRARLYDADADLLLDSRHLYTGGQVLRFDLPSITPDETSFTDRVNGWFNRLLQPGNLSLYKEPPGGNGSIYPEVVNALTGVRGAVVRVTEKGELIVSVAVPVQRFRAVLGVLLLSTQAGDIDKIVHAERLAIIRVFGVAALVNVILSVLLSSTIANPLRRLSAAAIRVRRGGAKERQEIPDFSSRQDEIGNLSIALRDMTRALYDRIDAIESFAADVSHELKNPLTSLRSAVETLPLARSEESKQRLLDIIQHDVRRLDRLITDISDASRLDAELARSDANTVDLEKLLANLVDISRQIRSRKKAVQLDFIVDRKDPRTRYEVSGYELRIGQIVTNLIENARSFVPEDSGRILVRLARRKNRCIVQVEDNGPGIQAEDIDRIFERFYTDRPEGEDFGQNSGLGLSISRQIAEAHKGTLKAENMKDDTGRVVGARFTLVLPAETEA</sequence>
<dbReference type="SMART" id="SM00304">
    <property type="entry name" value="HAMP"/>
    <property type="match status" value="1"/>
</dbReference>
<dbReference type="Pfam" id="PF00672">
    <property type="entry name" value="HAMP"/>
    <property type="match status" value="1"/>
</dbReference>
<comment type="caution">
    <text evidence="15">The sequence shown here is derived from an EMBL/GenBank/DDBJ whole genome shotgun (WGS) entry which is preliminary data.</text>
</comment>
<evidence type="ECO:0000256" key="11">
    <source>
        <dbReference type="SAM" id="MobiDB-lite"/>
    </source>
</evidence>
<feature type="compositionally biased region" description="Polar residues" evidence="11">
    <location>
        <begin position="1"/>
        <end position="11"/>
    </location>
</feature>
<dbReference type="InterPro" id="IPR036890">
    <property type="entry name" value="HATPase_C_sf"/>
</dbReference>
<evidence type="ECO:0000313" key="15">
    <source>
        <dbReference type="EMBL" id="OLP60431.1"/>
    </source>
</evidence>
<evidence type="ECO:0000256" key="8">
    <source>
        <dbReference type="ARBA" id="ARBA00022989"/>
    </source>
</evidence>
<dbReference type="CDD" id="cd00082">
    <property type="entry name" value="HisKA"/>
    <property type="match status" value="1"/>
</dbReference>
<keyword evidence="10 12" id="KW-0472">Membrane</keyword>
<evidence type="ECO:0000259" key="14">
    <source>
        <dbReference type="PROSITE" id="PS50885"/>
    </source>
</evidence>
<dbReference type="OrthoDB" id="9805942at2"/>
<evidence type="ECO:0000256" key="4">
    <source>
        <dbReference type="ARBA" id="ARBA00022553"/>
    </source>
</evidence>
<dbReference type="Gene3D" id="6.10.340.10">
    <property type="match status" value="1"/>
</dbReference>
<dbReference type="InterPro" id="IPR036097">
    <property type="entry name" value="HisK_dim/P_sf"/>
</dbReference>
<dbReference type="SUPFAM" id="SSF47384">
    <property type="entry name" value="Homodimeric domain of signal transducing histidine kinase"/>
    <property type="match status" value="1"/>
</dbReference>
<dbReference type="EC" id="2.7.13.3" evidence="3"/>
<dbReference type="Pfam" id="PF02518">
    <property type="entry name" value="HATPase_c"/>
    <property type="match status" value="1"/>
</dbReference>
<dbReference type="InterPro" id="IPR025908">
    <property type="entry name" value="Sensor_TM1"/>
</dbReference>
<dbReference type="InterPro" id="IPR005467">
    <property type="entry name" value="His_kinase_dom"/>
</dbReference>
<keyword evidence="4" id="KW-0597">Phosphoprotein</keyword>
<evidence type="ECO:0000256" key="12">
    <source>
        <dbReference type="SAM" id="Phobius"/>
    </source>
</evidence>
<protein>
    <recommendedName>
        <fullName evidence="3">histidine kinase</fullName>
        <ecNumber evidence="3">2.7.13.3</ecNumber>
    </recommendedName>
</protein>
<dbReference type="InterPro" id="IPR025919">
    <property type="entry name" value="Stimulus_sens_dom"/>
</dbReference>
<dbReference type="AlphaFoldDB" id="A0A1Q9AYD0"/>
<organism evidence="15 16">
    <name type="scientific">Xaviernesmea oryzae</name>
    <dbReference type="NCBI Taxonomy" id="464029"/>
    <lineage>
        <taxon>Bacteria</taxon>
        <taxon>Pseudomonadati</taxon>
        <taxon>Pseudomonadota</taxon>
        <taxon>Alphaproteobacteria</taxon>
        <taxon>Hyphomicrobiales</taxon>
        <taxon>Rhizobiaceae</taxon>
        <taxon>Rhizobium/Agrobacterium group</taxon>
        <taxon>Xaviernesmea</taxon>
    </lineage>
</organism>
<reference evidence="15 16" key="1">
    <citation type="submission" date="2016-09" db="EMBL/GenBank/DDBJ databases">
        <title>Rhizobium sp. nov., a novel species isolated from the rice rhizosphere.</title>
        <authorList>
            <person name="Zhao J."/>
            <person name="Zhang X."/>
        </authorList>
    </citation>
    <scope>NUCLEOTIDE SEQUENCE [LARGE SCALE GENOMIC DNA]</scope>
    <source>
        <strain evidence="15 16">1.7048</strain>
    </source>
</reference>
<feature type="domain" description="HAMP" evidence="14">
    <location>
        <begin position="305"/>
        <end position="361"/>
    </location>
</feature>
<dbReference type="SMART" id="SM00387">
    <property type="entry name" value="HATPase_c"/>
    <property type="match status" value="1"/>
</dbReference>